<keyword evidence="3 8" id="KW-0812">Transmembrane</keyword>
<dbReference type="GO" id="GO:0005524">
    <property type="term" value="F:ATP binding"/>
    <property type="evidence" value="ECO:0007669"/>
    <property type="project" value="UniProtKB-KW"/>
</dbReference>
<dbReference type="SMART" id="SM00382">
    <property type="entry name" value="AAA"/>
    <property type="match status" value="1"/>
</dbReference>
<evidence type="ECO:0000259" key="10">
    <source>
        <dbReference type="PROSITE" id="PS50929"/>
    </source>
</evidence>
<dbReference type="Gene3D" id="3.40.50.300">
    <property type="entry name" value="P-loop containing nucleotide triphosphate hydrolases"/>
    <property type="match status" value="1"/>
</dbReference>
<dbReference type="PROSITE" id="PS00211">
    <property type="entry name" value="ABC_TRANSPORTER_1"/>
    <property type="match status" value="1"/>
</dbReference>
<dbReference type="PANTHER" id="PTHR24223:SF464">
    <property type="entry name" value="ABC-TYPE TRANSPORTER CICA"/>
    <property type="match status" value="1"/>
</dbReference>
<comment type="subcellular location">
    <subcellularLocation>
        <location evidence="1">Membrane</location>
        <topology evidence="1">Multi-pass membrane protein</topology>
    </subcellularLocation>
</comment>
<dbReference type="InterPro" id="IPR017871">
    <property type="entry name" value="ABC_transporter-like_CS"/>
</dbReference>
<dbReference type="CDD" id="cd03244">
    <property type="entry name" value="ABCC_MRP_domain2"/>
    <property type="match status" value="1"/>
</dbReference>
<dbReference type="FunFam" id="1.20.1560.10:FF:000010">
    <property type="entry name" value="Multidrug resistance-associated ABC transporter"/>
    <property type="match status" value="1"/>
</dbReference>
<feature type="domain" description="ABC transporter" evidence="9">
    <location>
        <begin position="402"/>
        <end position="644"/>
    </location>
</feature>
<dbReference type="KEGG" id="ffu:CLAFUR5_04575"/>
<keyword evidence="7 8" id="KW-0472">Membrane</keyword>
<feature type="transmembrane region" description="Helical" evidence="8">
    <location>
        <begin position="315"/>
        <end position="334"/>
    </location>
</feature>
<proteinExistence type="predicted"/>
<dbReference type="SUPFAM" id="SSF90123">
    <property type="entry name" value="ABC transporter transmembrane region"/>
    <property type="match status" value="1"/>
</dbReference>
<feature type="transmembrane region" description="Helical" evidence="8">
    <location>
        <begin position="124"/>
        <end position="150"/>
    </location>
</feature>
<dbReference type="InterPro" id="IPR036640">
    <property type="entry name" value="ABC1_TM_sf"/>
</dbReference>
<dbReference type="InterPro" id="IPR003593">
    <property type="entry name" value="AAA+_ATPase"/>
</dbReference>
<reference evidence="11" key="1">
    <citation type="submission" date="2021-12" db="EMBL/GenBank/DDBJ databases">
        <authorList>
            <person name="Zaccaron A."/>
            <person name="Stergiopoulos I."/>
        </authorList>
    </citation>
    <scope>NUCLEOTIDE SEQUENCE</scope>
    <source>
        <strain evidence="11">Race5_Kim</strain>
    </source>
</reference>
<dbReference type="GO" id="GO:0016887">
    <property type="term" value="F:ATP hydrolysis activity"/>
    <property type="evidence" value="ECO:0007669"/>
    <property type="project" value="InterPro"/>
</dbReference>
<dbReference type="GeneID" id="71984453"/>
<dbReference type="PANTHER" id="PTHR24223">
    <property type="entry name" value="ATP-BINDING CASSETTE SUB-FAMILY C"/>
    <property type="match status" value="1"/>
</dbReference>
<dbReference type="FunFam" id="3.40.50.300:FF:000565">
    <property type="entry name" value="ABC bile acid transporter"/>
    <property type="match status" value="1"/>
</dbReference>
<dbReference type="PROSITE" id="PS50893">
    <property type="entry name" value="ABC_TRANSPORTER_2"/>
    <property type="match status" value="1"/>
</dbReference>
<dbReference type="InterPro" id="IPR003439">
    <property type="entry name" value="ABC_transporter-like_ATP-bd"/>
</dbReference>
<evidence type="ECO:0000256" key="2">
    <source>
        <dbReference type="ARBA" id="ARBA00022448"/>
    </source>
</evidence>
<evidence type="ECO:0000256" key="8">
    <source>
        <dbReference type="SAM" id="Phobius"/>
    </source>
</evidence>
<feature type="transmembrane region" description="Helical" evidence="8">
    <location>
        <begin position="83"/>
        <end position="104"/>
    </location>
</feature>
<name>A0A9Q8P868_PASFU</name>
<dbReference type="InterPro" id="IPR050173">
    <property type="entry name" value="ABC_transporter_C-like"/>
</dbReference>
<feature type="transmembrane region" description="Helical" evidence="8">
    <location>
        <begin position="202"/>
        <end position="223"/>
    </location>
</feature>
<protein>
    <submittedName>
        <fullName evidence="11">ABC-type transporter cicA</fullName>
    </submittedName>
</protein>
<dbReference type="EMBL" id="CP090166">
    <property type="protein sequence ID" value="UJO16844.1"/>
    <property type="molecule type" value="Genomic_DNA"/>
</dbReference>
<dbReference type="AlphaFoldDB" id="A0A9Q8P868"/>
<dbReference type="OrthoDB" id="6500128at2759"/>
<keyword evidence="2" id="KW-0813">Transport</keyword>
<evidence type="ECO:0000313" key="12">
    <source>
        <dbReference type="Proteomes" id="UP000756132"/>
    </source>
</evidence>
<dbReference type="GO" id="GO:0140359">
    <property type="term" value="F:ABC-type transporter activity"/>
    <property type="evidence" value="ECO:0007669"/>
    <property type="project" value="InterPro"/>
</dbReference>
<keyword evidence="4" id="KW-0547">Nucleotide-binding</keyword>
<evidence type="ECO:0000259" key="9">
    <source>
        <dbReference type="PROSITE" id="PS50893"/>
    </source>
</evidence>
<dbReference type="InterPro" id="IPR011527">
    <property type="entry name" value="ABC1_TM_dom"/>
</dbReference>
<dbReference type="CDD" id="cd18606">
    <property type="entry name" value="ABC_6TM_YOR1_D2_like"/>
    <property type="match status" value="1"/>
</dbReference>
<gene>
    <name evidence="11" type="ORF">CLAFUR5_04575</name>
</gene>
<evidence type="ECO:0000256" key="4">
    <source>
        <dbReference type="ARBA" id="ARBA00022741"/>
    </source>
</evidence>
<sequence length="661" mass="73703">MDESGLRLQSWILHRAYARQCRVPRNDDRCEQLCAKEPDGNEQKDSVEPKPVLPVTALMQQEQRNTGSVPWTVYAQFIKASGLLWNLPIVVGVLTLAQGANILTSLWLSWWTSTRFSGLQTPEYIVIYAALGVFQAILMFSFATTLTTLTSIASKNMLNRAVSHTLGAPVSFFDTTPTGRLMNVFSKDVDTMDSRLQDDLRFLLFIVATIVPVFALVISYYYYFAIALDPLGLAFVYAASYYRASAREIKRNEAVLRSHVFARFGEAIHGAMTIRAYSVEQSFRNAIATALDSSNGAYFLTFAGQRWLSVRLDTIGVLLIFTVGVLIVTSRFSVDPSIGGLVLSYMLSMVQLMQQLVHVFADVQNEMNSTERLHHYAHDLAQEESGHKLSPADPSWPTKGAVEFNNVHMRYRTGLPLVLKGLSFSIAAGEKIGIVGRTGAGKSSIITSLFRLAEVAEGQICIDGVNIASLPLHDLRSRLSIIPQDPVLFKGTIRTNLDPFGEYEDLRLWESLRQTGLVDYKTKDPEGRSSTERITLDSPVEDDGQNFSLGQRQLLALARALICNSAITFFDEATSSVDFETDKKVQRVILEVSKDRTLLCIAHRLHTIIGYDRVLVMDSGTVAEFDSPINIFDKGGMFKMMCEGRNISRKELLSQRKLALQ</sequence>
<evidence type="ECO:0000256" key="6">
    <source>
        <dbReference type="ARBA" id="ARBA00022989"/>
    </source>
</evidence>
<keyword evidence="5" id="KW-0067">ATP-binding</keyword>
<dbReference type="Gene3D" id="1.20.1560.10">
    <property type="entry name" value="ABC transporter type 1, transmembrane domain"/>
    <property type="match status" value="1"/>
</dbReference>
<accession>A0A9Q8P868</accession>
<evidence type="ECO:0000256" key="3">
    <source>
        <dbReference type="ARBA" id="ARBA00022692"/>
    </source>
</evidence>
<keyword evidence="12" id="KW-1185">Reference proteome</keyword>
<dbReference type="PROSITE" id="PS50929">
    <property type="entry name" value="ABC_TM1F"/>
    <property type="match status" value="1"/>
</dbReference>
<dbReference type="InterPro" id="IPR027417">
    <property type="entry name" value="P-loop_NTPase"/>
</dbReference>
<dbReference type="Proteomes" id="UP000756132">
    <property type="component" value="Chromosome 4"/>
</dbReference>
<feature type="domain" description="ABC transmembrane type-1" evidence="10">
    <location>
        <begin position="89"/>
        <end position="365"/>
    </location>
</feature>
<dbReference type="SUPFAM" id="SSF52540">
    <property type="entry name" value="P-loop containing nucleoside triphosphate hydrolases"/>
    <property type="match status" value="1"/>
</dbReference>
<dbReference type="RefSeq" id="XP_047761210.1">
    <property type="nucleotide sequence ID" value="XM_047903723.1"/>
</dbReference>
<organism evidence="11 12">
    <name type="scientific">Passalora fulva</name>
    <name type="common">Tomato leaf mold</name>
    <name type="synonym">Cladosporium fulvum</name>
    <dbReference type="NCBI Taxonomy" id="5499"/>
    <lineage>
        <taxon>Eukaryota</taxon>
        <taxon>Fungi</taxon>
        <taxon>Dikarya</taxon>
        <taxon>Ascomycota</taxon>
        <taxon>Pezizomycotina</taxon>
        <taxon>Dothideomycetes</taxon>
        <taxon>Dothideomycetidae</taxon>
        <taxon>Mycosphaerellales</taxon>
        <taxon>Mycosphaerellaceae</taxon>
        <taxon>Fulvia</taxon>
    </lineage>
</organism>
<dbReference type="Pfam" id="PF00664">
    <property type="entry name" value="ABC_membrane"/>
    <property type="match status" value="1"/>
</dbReference>
<dbReference type="GO" id="GO:0016020">
    <property type="term" value="C:membrane"/>
    <property type="evidence" value="ECO:0007669"/>
    <property type="project" value="UniProtKB-SubCell"/>
</dbReference>
<evidence type="ECO:0000313" key="11">
    <source>
        <dbReference type="EMBL" id="UJO16844.1"/>
    </source>
</evidence>
<evidence type="ECO:0000256" key="1">
    <source>
        <dbReference type="ARBA" id="ARBA00004141"/>
    </source>
</evidence>
<evidence type="ECO:0000256" key="5">
    <source>
        <dbReference type="ARBA" id="ARBA00022840"/>
    </source>
</evidence>
<evidence type="ECO:0000256" key="7">
    <source>
        <dbReference type="ARBA" id="ARBA00023136"/>
    </source>
</evidence>
<keyword evidence="6 8" id="KW-1133">Transmembrane helix</keyword>
<dbReference type="Pfam" id="PF00005">
    <property type="entry name" value="ABC_tran"/>
    <property type="match status" value="1"/>
</dbReference>
<reference evidence="11" key="2">
    <citation type="journal article" date="2022" name="Microb. Genom.">
        <title>A chromosome-scale genome assembly of the tomato pathogen Cladosporium fulvum reveals a compartmentalized genome architecture and the presence of a dispensable chromosome.</title>
        <authorList>
            <person name="Zaccaron A.Z."/>
            <person name="Chen L.H."/>
            <person name="Samaras A."/>
            <person name="Stergiopoulos I."/>
        </authorList>
    </citation>
    <scope>NUCLEOTIDE SEQUENCE</scope>
    <source>
        <strain evidence="11">Race5_Kim</strain>
    </source>
</reference>